<protein>
    <submittedName>
        <fullName evidence="1">Uncharacterized protein</fullName>
    </submittedName>
</protein>
<keyword evidence="2" id="KW-1185">Reference proteome</keyword>
<accession>A0AAD8YNC7</accession>
<comment type="caution">
    <text evidence="1">The sequence shown here is derived from an EMBL/GenBank/DDBJ whole genome shotgun (WGS) entry which is preliminary data.</text>
</comment>
<name>A0AAD8YNC7_9STRA</name>
<dbReference type="AlphaFoldDB" id="A0AAD8YNC7"/>
<evidence type="ECO:0000313" key="1">
    <source>
        <dbReference type="EMBL" id="KAK1748387.1"/>
    </source>
</evidence>
<dbReference type="EMBL" id="JATAAI010000001">
    <property type="protein sequence ID" value="KAK1748387.1"/>
    <property type="molecule type" value="Genomic_DNA"/>
</dbReference>
<dbReference type="Proteomes" id="UP001224775">
    <property type="component" value="Unassembled WGS sequence"/>
</dbReference>
<gene>
    <name evidence="1" type="ORF">QTG54_000326</name>
</gene>
<organism evidence="1 2">
    <name type="scientific">Skeletonema marinoi</name>
    <dbReference type="NCBI Taxonomy" id="267567"/>
    <lineage>
        <taxon>Eukaryota</taxon>
        <taxon>Sar</taxon>
        <taxon>Stramenopiles</taxon>
        <taxon>Ochrophyta</taxon>
        <taxon>Bacillariophyta</taxon>
        <taxon>Coscinodiscophyceae</taxon>
        <taxon>Thalassiosirophycidae</taxon>
        <taxon>Thalassiosirales</taxon>
        <taxon>Skeletonemataceae</taxon>
        <taxon>Skeletonema</taxon>
        <taxon>Skeletonema marinoi-dohrnii complex</taxon>
    </lineage>
</organism>
<proteinExistence type="predicted"/>
<sequence length="134" mass="15408">MGALTSKAKAFDADLHQREEHALGPPSKTMDASEYAQELVYLVSKTIETHLNLLPVPGKRRTLEAKQMMIIRVLKNKGEGENDGKMYYIKCKTEVAEWPWIFVKVYEPPLVTDVSRVGFRAMKKMKEEYKLVTF</sequence>
<evidence type="ECO:0000313" key="2">
    <source>
        <dbReference type="Proteomes" id="UP001224775"/>
    </source>
</evidence>
<reference evidence="1" key="1">
    <citation type="submission" date="2023-06" db="EMBL/GenBank/DDBJ databases">
        <title>Survivors Of The Sea: Transcriptome response of Skeletonema marinoi to long-term dormancy.</title>
        <authorList>
            <person name="Pinder M.I.M."/>
            <person name="Kourtchenko O."/>
            <person name="Robertson E.K."/>
            <person name="Larsson T."/>
            <person name="Maumus F."/>
            <person name="Osuna-Cruz C.M."/>
            <person name="Vancaester E."/>
            <person name="Stenow R."/>
            <person name="Vandepoele K."/>
            <person name="Ploug H."/>
            <person name="Bruchert V."/>
            <person name="Godhe A."/>
            <person name="Topel M."/>
        </authorList>
    </citation>
    <scope>NUCLEOTIDE SEQUENCE</scope>
    <source>
        <strain evidence="1">R05AC</strain>
    </source>
</reference>